<dbReference type="Gene3D" id="3.30.1050.10">
    <property type="entry name" value="SCP2 sterol-binding domain"/>
    <property type="match status" value="1"/>
</dbReference>
<protein>
    <recommendedName>
        <fullName evidence="2">SCP2 domain-containing protein</fullName>
    </recommendedName>
</protein>
<evidence type="ECO:0000313" key="1">
    <source>
        <dbReference type="EMBL" id="VAW68346.1"/>
    </source>
</evidence>
<gene>
    <name evidence="1" type="ORF">MNBD_GAMMA10-1038</name>
</gene>
<evidence type="ECO:0008006" key="2">
    <source>
        <dbReference type="Google" id="ProtNLM"/>
    </source>
</evidence>
<dbReference type="InterPro" id="IPR036527">
    <property type="entry name" value="SCP2_sterol-bd_dom_sf"/>
</dbReference>
<organism evidence="1">
    <name type="scientific">hydrothermal vent metagenome</name>
    <dbReference type="NCBI Taxonomy" id="652676"/>
    <lineage>
        <taxon>unclassified sequences</taxon>
        <taxon>metagenomes</taxon>
        <taxon>ecological metagenomes</taxon>
    </lineage>
</organism>
<reference evidence="1" key="1">
    <citation type="submission" date="2018-06" db="EMBL/GenBank/DDBJ databases">
        <authorList>
            <person name="Zhirakovskaya E."/>
        </authorList>
    </citation>
    <scope>NUCLEOTIDE SEQUENCE</scope>
</reference>
<accession>A0A3B0YJ48</accession>
<name>A0A3B0YJ48_9ZZZZ</name>
<sequence length="135" mass="15041">MPELFSTDWAQNYKEIWNSSEGIADQLGQAGFNSIIAFGIDGERMPRVVFVIANGQIVSSDRHSEAVPNWDIRAAHEDWANMMKKPPGIMRLGLAYTSRKLKFKKGDYAVMIKDPGLSTAFVKCFALMGRALNDA</sequence>
<proteinExistence type="predicted"/>
<dbReference type="AlphaFoldDB" id="A0A3B0YJ48"/>
<dbReference type="EMBL" id="UOFJ01000327">
    <property type="protein sequence ID" value="VAW68346.1"/>
    <property type="molecule type" value="Genomic_DNA"/>
</dbReference>
<dbReference type="SUPFAM" id="SSF55718">
    <property type="entry name" value="SCP-like"/>
    <property type="match status" value="1"/>
</dbReference>